<reference evidence="3 4" key="1">
    <citation type="submission" date="2015-06" db="EMBL/GenBank/DDBJ databases">
        <title>Improved classification and identification of acetic acid bacteria using matrix-assisted laser desorption/ionization time-of-flight mass spectrometry; Gluconobacter nephelii and Gluconobacter uchimurae are later heterotypic synonyms of Gluconobacter japonicus and Gluconobacter oxydans, respectively.</title>
        <authorList>
            <person name="Li L."/>
            <person name="Cleenwerck I."/>
            <person name="De Vuyst L."/>
            <person name="Vandamme P."/>
        </authorList>
    </citation>
    <scope>NUCLEOTIDE SEQUENCE [LARGE SCALE GENOMIC DNA]</scope>
    <source>
        <strain evidence="3 4">LMG 1663</strain>
    </source>
</reference>
<name>A0A149U2D7_9PROT</name>
<feature type="transmembrane region" description="Helical" evidence="1">
    <location>
        <begin position="53"/>
        <end position="77"/>
    </location>
</feature>
<feature type="signal peptide" evidence="2">
    <location>
        <begin position="1"/>
        <end position="35"/>
    </location>
</feature>
<dbReference type="OrthoDB" id="7281258at2"/>
<keyword evidence="1" id="KW-1133">Transmembrane helix</keyword>
<evidence type="ECO:0000313" key="4">
    <source>
        <dbReference type="Proteomes" id="UP000075411"/>
    </source>
</evidence>
<protein>
    <recommendedName>
        <fullName evidence="5">DUF4134 domain-containing protein</fullName>
    </recommendedName>
</protein>
<evidence type="ECO:0000256" key="2">
    <source>
        <dbReference type="SAM" id="SignalP"/>
    </source>
</evidence>
<evidence type="ECO:0000313" key="3">
    <source>
        <dbReference type="EMBL" id="KXV59532.1"/>
    </source>
</evidence>
<comment type="caution">
    <text evidence="3">The sequence shown here is derived from an EMBL/GenBank/DDBJ whole genome shotgun (WGS) entry which is preliminary data.</text>
</comment>
<keyword evidence="1" id="KW-0812">Transmembrane</keyword>
<evidence type="ECO:0000256" key="1">
    <source>
        <dbReference type="SAM" id="Phobius"/>
    </source>
</evidence>
<feature type="chain" id="PRO_5007556256" description="DUF4134 domain-containing protein" evidence="2">
    <location>
        <begin position="36"/>
        <end position="134"/>
    </location>
</feature>
<dbReference type="EMBL" id="LHZT01000104">
    <property type="protein sequence ID" value="KXV59532.1"/>
    <property type="molecule type" value="Genomic_DNA"/>
</dbReference>
<dbReference type="Proteomes" id="UP000075411">
    <property type="component" value="Unassembled WGS sequence"/>
</dbReference>
<dbReference type="AlphaFoldDB" id="A0A149U2D7"/>
<organism evidence="3 4">
    <name type="scientific">Acetobacter tropicalis</name>
    <dbReference type="NCBI Taxonomy" id="104102"/>
    <lineage>
        <taxon>Bacteria</taxon>
        <taxon>Pseudomonadati</taxon>
        <taxon>Pseudomonadota</taxon>
        <taxon>Alphaproteobacteria</taxon>
        <taxon>Acetobacterales</taxon>
        <taxon>Acetobacteraceae</taxon>
        <taxon>Acetobacter</taxon>
    </lineage>
</organism>
<dbReference type="PATRIC" id="fig|104102.12.peg.3359"/>
<keyword evidence="2" id="KW-0732">Signal</keyword>
<evidence type="ECO:0008006" key="5">
    <source>
        <dbReference type="Google" id="ProtNLM"/>
    </source>
</evidence>
<sequence length="134" mass="14459">MSAFSSPRRPFPQVRPAAVLATLAMTPLLVSQAHAQAIDTIMQQSTGHALGAWAYFLNAFCWIVGSIMLIMCGMGWYQHQRNPNAGSRPGLMVAAGVLGGVLLAFPFLAKTASFTLFNQGPTVTGEQQQMKFDK</sequence>
<dbReference type="RefSeq" id="WP_061487569.1">
    <property type="nucleotide sequence ID" value="NZ_LHZT01000104.1"/>
</dbReference>
<gene>
    <name evidence="3" type="ORF">AD947_04010</name>
</gene>
<proteinExistence type="predicted"/>
<accession>A0A149U2D7</accession>
<feature type="transmembrane region" description="Helical" evidence="1">
    <location>
        <begin position="89"/>
        <end position="109"/>
    </location>
</feature>
<keyword evidence="1" id="KW-0472">Membrane</keyword>